<name>A0A2T0H0J9_ACTMO</name>
<dbReference type="InParanoid" id="A0A2T0H0J9"/>
<dbReference type="SUPFAM" id="SSF53850">
    <property type="entry name" value="Periplasmic binding protein-like II"/>
    <property type="match status" value="1"/>
</dbReference>
<evidence type="ECO:0000256" key="1">
    <source>
        <dbReference type="ARBA" id="ARBA00022729"/>
    </source>
</evidence>
<accession>A0A2T0H0J9</accession>
<evidence type="ECO:0000256" key="2">
    <source>
        <dbReference type="SAM" id="SignalP"/>
    </source>
</evidence>
<keyword evidence="4" id="KW-1185">Reference proteome</keyword>
<dbReference type="GO" id="GO:0015888">
    <property type="term" value="P:thiamine transport"/>
    <property type="evidence" value="ECO:0007669"/>
    <property type="project" value="InterPro"/>
</dbReference>
<dbReference type="Pfam" id="PF13343">
    <property type="entry name" value="SBP_bac_6"/>
    <property type="match status" value="1"/>
</dbReference>
<dbReference type="CDD" id="cd13545">
    <property type="entry name" value="PBP2_TbpA"/>
    <property type="match status" value="1"/>
</dbReference>
<evidence type="ECO:0000313" key="3">
    <source>
        <dbReference type="EMBL" id="PRW64860.1"/>
    </source>
</evidence>
<dbReference type="GO" id="GO:0030976">
    <property type="term" value="F:thiamine pyrophosphate binding"/>
    <property type="evidence" value="ECO:0007669"/>
    <property type="project" value="TreeGrafter"/>
</dbReference>
<feature type="signal peptide" evidence="2">
    <location>
        <begin position="1"/>
        <end position="34"/>
    </location>
</feature>
<dbReference type="GO" id="GO:0030975">
    <property type="term" value="F:thiamine binding"/>
    <property type="evidence" value="ECO:0007669"/>
    <property type="project" value="InterPro"/>
</dbReference>
<feature type="chain" id="PRO_5015399231" evidence="2">
    <location>
        <begin position="35"/>
        <end position="352"/>
    </location>
</feature>
<dbReference type="NCBIfam" id="TIGR01254">
    <property type="entry name" value="sfuA"/>
    <property type="match status" value="1"/>
</dbReference>
<dbReference type="InterPro" id="IPR005948">
    <property type="entry name" value="ThiB-like"/>
</dbReference>
<sequence>MKRHTARWTRAAVALAAVLSVAGCSLIGTGGGSADSGTVTLVTHDSFAISDEARRSFERESGYELRVRKTGDAGALTNELVLTKDAPIGDVAFGVDSTFYSRALDADVFVPYRPEGSASIPVKYAVADTRLTPIDAGDVCVNIDKRWFAEHDVEPPRNLRDLTEPRYRGLFAVPSPETSSPGLAFLLNTVATFGPDQGWKNYWRRLVDNEVRVSSSWQEAYNQDFSGSSGSGQRPIVLSYASSPAAEVDDQGRPRTEALLDTCYRQVEYAGVLRGAEHPKAARELMDFLLSWTFQSQVPEQMYVYPAVLGVELPENWQRVAPRPEDSTELDPRRVEDNRAEWISQWRELTRG</sequence>
<comment type="caution">
    <text evidence="3">The sequence shown here is derived from an EMBL/GenBank/DDBJ whole genome shotgun (WGS) entry which is preliminary data.</text>
</comment>
<dbReference type="EMBL" id="PVSR01000002">
    <property type="protein sequence ID" value="PRW64860.1"/>
    <property type="molecule type" value="Genomic_DNA"/>
</dbReference>
<dbReference type="GO" id="GO:0030288">
    <property type="term" value="C:outer membrane-bounded periplasmic space"/>
    <property type="evidence" value="ECO:0007669"/>
    <property type="project" value="TreeGrafter"/>
</dbReference>
<dbReference type="PANTHER" id="PTHR30006:SF2">
    <property type="entry name" value="ABC TRANSPORTER SUBSTRATE-BINDING PROTEIN"/>
    <property type="match status" value="1"/>
</dbReference>
<dbReference type="STRING" id="1050202.GCA_000384035_00610"/>
<dbReference type="PANTHER" id="PTHR30006">
    <property type="entry name" value="THIAMINE-BINDING PERIPLASMIC PROTEIN-RELATED"/>
    <property type="match status" value="1"/>
</dbReference>
<dbReference type="Gene3D" id="3.40.190.10">
    <property type="entry name" value="Periplasmic binding protein-like II"/>
    <property type="match status" value="2"/>
</dbReference>
<reference evidence="3 4" key="1">
    <citation type="submission" date="2018-03" db="EMBL/GenBank/DDBJ databases">
        <title>Actinopolyspora mortivallis from Sahara, screening for active biomolecules.</title>
        <authorList>
            <person name="Selama O."/>
            <person name="Wellington E.M.H."/>
            <person name="Hacene H."/>
        </authorList>
    </citation>
    <scope>NUCLEOTIDE SEQUENCE [LARGE SCALE GENOMIC DNA]</scope>
    <source>
        <strain evidence="3 4">M5A</strain>
    </source>
</reference>
<evidence type="ECO:0000313" key="4">
    <source>
        <dbReference type="Proteomes" id="UP000239352"/>
    </source>
</evidence>
<proteinExistence type="predicted"/>
<organism evidence="3 4">
    <name type="scientific">Actinopolyspora mortivallis</name>
    <dbReference type="NCBI Taxonomy" id="33906"/>
    <lineage>
        <taxon>Bacteria</taxon>
        <taxon>Bacillati</taxon>
        <taxon>Actinomycetota</taxon>
        <taxon>Actinomycetes</taxon>
        <taxon>Actinopolysporales</taxon>
        <taxon>Actinopolysporaceae</taxon>
        <taxon>Actinopolyspora</taxon>
    </lineage>
</organism>
<dbReference type="RefSeq" id="WP_106112425.1">
    <property type="nucleotide sequence ID" value="NZ_PVSR01000002.1"/>
</dbReference>
<dbReference type="PROSITE" id="PS51257">
    <property type="entry name" value="PROKAR_LIPOPROTEIN"/>
    <property type="match status" value="1"/>
</dbReference>
<gene>
    <name evidence="3" type="ORF">CEP50_03330</name>
</gene>
<protein>
    <submittedName>
        <fullName evidence="3">Thiamine ABC transporter substrate-binding protein</fullName>
    </submittedName>
</protein>
<dbReference type="AlphaFoldDB" id="A0A2T0H0J9"/>
<dbReference type="Proteomes" id="UP000239352">
    <property type="component" value="Unassembled WGS sequence"/>
</dbReference>
<keyword evidence="1 2" id="KW-0732">Signal</keyword>